<accession>A0ABQ1HZM4</accession>
<comment type="caution">
    <text evidence="3">The sequence shown here is derived from an EMBL/GenBank/DDBJ whole genome shotgun (WGS) entry which is preliminary data.</text>
</comment>
<reference evidence="4" key="1">
    <citation type="journal article" date="2019" name="Int. J. Syst. Evol. Microbiol.">
        <title>The Global Catalogue of Microorganisms (GCM) 10K type strain sequencing project: providing services to taxonomists for standard genome sequencing and annotation.</title>
        <authorList>
            <consortium name="The Broad Institute Genomics Platform"/>
            <consortium name="The Broad Institute Genome Sequencing Center for Infectious Disease"/>
            <person name="Wu L."/>
            <person name="Ma J."/>
        </authorList>
    </citation>
    <scope>NUCLEOTIDE SEQUENCE [LARGE SCALE GENOMIC DNA]</scope>
    <source>
        <strain evidence="4">CGMCC 1.10131</strain>
    </source>
</reference>
<dbReference type="RefSeq" id="WP_055732706.1">
    <property type="nucleotide sequence ID" value="NZ_BMDY01000003.1"/>
</dbReference>
<evidence type="ECO:0000313" key="3">
    <source>
        <dbReference type="EMBL" id="GGA97416.1"/>
    </source>
</evidence>
<feature type="region of interest" description="Disordered" evidence="1">
    <location>
        <begin position="45"/>
        <end position="84"/>
    </location>
</feature>
<organism evidence="3 4">
    <name type="scientific">Agarivorans gilvus</name>
    <dbReference type="NCBI Taxonomy" id="680279"/>
    <lineage>
        <taxon>Bacteria</taxon>
        <taxon>Pseudomonadati</taxon>
        <taxon>Pseudomonadota</taxon>
        <taxon>Gammaproteobacteria</taxon>
        <taxon>Alteromonadales</taxon>
        <taxon>Alteromonadaceae</taxon>
        <taxon>Agarivorans</taxon>
    </lineage>
</organism>
<feature type="compositionally biased region" description="Basic and acidic residues" evidence="1">
    <location>
        <begin position="50"/>
        <end position="66"/>
    </location>
</feature>
<evidence type="ECO:0008006" key="5">
    <source>
        <dbReference type="Google" id="ProtNLM"/>
    </source>
</evidence>
<feature type="chain" id="PRO_5047325178" description="CG2 omega domain protein" evidence="2">
    <location>
        <begin position="21"/>
        <end position="84"/>
    </location>
</feature>
<dbReference type="Proteomes" id="UP000651977">
    <property type="component" value="Unassembled WGS sequence"/>
</dbReference>
<feature type="signal peptide" evidence="2">
    <location>
        <begin position="1"/>
        <end position="20"/>
    </location>
</feature>
<sequence>MKKLTGLFCLLLLPVWLAQADVSVSTDKLEINKDCIRLDGDNVQMQSKDCQSDNKGKGDKENRSVHGDNNPGKGHDKNNKKDKK</sequence>
<proteinExistence type="predicted"/>
<keyword evidence="4" id="KW-1185">Reference proteome</keyword>
<evidence type="ECO:0000256" key="1">
    <source>
        <dbReference type="SAM" id="MobiDB-lite"/>
    </source>
</evidence>
<protein>
    <recommendedName>
        <fullName evidence="5">CG2 omega domain protein</fullName>
    </recommendedName>
</protein>
<dbReference type="EMBL" id="BMDY01000003">
    <property type="protein sequence ID" value="GGA97416.1"/>
    <property type="molecule type" value="Genomic_DNA"/>
</dbReference>
<keyword evidence="2" id="KW-0732">Signal</keyword>
<feature type="compositionally biased region" description="Basic and acidic residues" evidence="1">
    <location>
        <begin position="73"/>
        <end position="84"/>
    </location>
</feature>
<gene>
    <name evidence="3" type="ORF">GCM10007414_08000</name>
</gene>
<evidence type="ECO:0000256" key="2">
    <source>
        <dbReference type="SAM" id="SignalP"/>
    </source>
</evidence>
<name>A0ABQ1HZM4_9ALTE</name>
<evidence type="ECO:0000313" key="4">
    <source>
        <dbReference type="Proteomes" id="UP000651977"/>
    </source>
</evidence>